<gene>
    <name evidence="1" type="ORF">ITP53_16460</name>
</gene>
<comment type="caution">
    <text evidence="1">The sequence shown here is derived from an EMBL/GenBank/DDBJ whole genome shotgun (WGS) entry which is preliminary data.</text>
</comment>
<dbReference type="Proteomes" id="UP000605361">
    <property type="component" value="Unassembled WGS sequence"/>
</dbReference>
<reference evidence="1" key="1">
    <citation type="submission" date="2020-11" db="EMBL/GenBank/DDBJ databases">
        <title>Whole-genome analyses of Nonomuraea sp. K274.</title>
        <authorList>
            <person name="Veyisoglu A."/>
        </authorList>
    </citation>
    <scope>NUCLEOTIDE SEQUENCE</scope>
    <source>
        <strain evidence="1">K274</strain>
    </source>
</reference>
<accession>A0A931EYG7</accession>
<dbReference type="EMBL" id="JADOGI010000043">
    <property type="protein sequence ID" value="MBF8187295.1"/>
    <property type="molecule type" value="Genomic_DNA"/>
</dbReference>
<proteinExistence type="predicted"/>
<evidence type="ECO:0000313" key="2">
    <source>
        <dbReference type="Proteomes" id="UP000605361"/>
    </source>
</evidence>
<evidence type="ECO:0000313" key="1">
    <source>
        <dbReference type="EMBL" id="MBF8187295.1"/>
    </source>
</evidence>
<keyword evidence="2" id="KW-1185">Reference proteome</keyword>
<sequence length="113" mass="12368">MERNLPSGRCPVPWCQNDHQATPGPHWQTIAEMDIDGATVELRFVQADLDLPGYVLVFYGPDWSVKDTLTIPRTAAVALGDVLALLTVNTVADFAAGLRRAAAGPHTRRSTQW</sequence>
<dbReference type="RefSeq" id="WP_195896262.1">
    <property type="nucleotide sequence ID" value="NZ_JADOGI010000043.1"/>
</dbReference>
<protein>
    <submittedName>
        <fullName evidence="1">Uncharacterized protein</fullName>
    </submittedName>
</protein>
<name>A0A931EYG7_9ACTN</name>
<organism evidence="1 2">
    <name type="scientific">Nonomuraea cypriaca</name>
    <dbReference type="NCBI Taxonomy" id="1187855"/>
    <lineage>
        <taxon>Bacteria</taxon>
        <taxon>Bacillati</taxon>
        <taxon>Actinomycetota</taxon>
        <taxon>Actinomycetes</taxon>
        <taxon>Streptosporangiales</taxon>
        <taxon>Streptosporangiaceae</taxon>
        <taxon>Nonomuraea</taxon>
    </lineage>
</organism>
<dbReference type="AlphaFoldDB" id="A0A931EYG7"/>